<comment type="cofactor">
    <cofactor evidence="1">
        <name>Zn(2+)</name>
        <dbReference type="ChEBI" id="CHEBI:29105"/>
    </cofactor>
</comment>
<keyword evidence="3" id="KW-0479">Metal-binding</keyword>
<feature type="domain" description="M23ase beta-sheet core" evidence="7">
    <location>
        <begin position="240"/>
        <end position="336"/>
    </location>
</feature>
<sequence length="407" mass="47685">MKFLLFLILTFSILFAAHVENFRWQQSETYLMFLKRLGLPQRSLYYNLDKEDQKLTEDIRSGINYQILYSDKDKKIEQLLIPINDELQIHIFLKDGKYNFETIPVISDTKTKAFMLTITHSPYYDILKETGSKKLATIFMQGYKHSLDFKNGIRKGDRLAMLYEQKYRLSHPFSMPTLKASVIEMNKKGHFIYLNSDDRYYDERGKQIEGFLLARPIPGARITSRFTRKRWHPILHKYRAHLGVDFGARSGTPIHAAGSGRIIFAGYTRGYGNLIKIRHKDGYMTLYAHQRKFRRGIYRGKYVKKGQIIGYVGSTGLSTGPHLHFGLYKNGRPINPLRVVQVTVKQLRGKNLRAFKQLKANYDQSLLLHLKNETKYQKEPKFERICYCIDRFAEKKEKPKDATSKDR</sequence>
<dbReference type="GO" id="GO:0046872">
    <property type="term" value="F:metal ion binding"/>
    <property type="evidence" value="ECO:0007669"/>
    <property type="project" value="UniProtKB-KW"/>
</dbReference>
<evidence type="ECO:0000256" key="3">
    <source>
        <dbReference type="ARBA" id="ARBA00022723"/>
    </source>
</evidence>
<dbReference type="InterPro" id="IPR016047">
    <property type="entry name" value="M23ase_b-sheet_dom"/>
</dbReference>
<organism evidence="9">
    <name type="scientific">hydrothermal vent metagenome</name>
    <dbReference type="NCBI Taxonomy" id="652676"/>
    <lineage>
        <taxon>unclassified sequences</taxon>
        <taxon>metagenomes</taxon>
        <taxon>ecological metagenomes</taxon>
    </lineage>
</organism>
<dbReference type="Pfam" id="PF01551">
    <property type="entry name" value="Peptidase_M23"/>
    <property type="match status" value="1"/>
</dbReference>
<evidence type="ECO:0000259" key="8">
    <source>
        <dbReference type="Pfam" id="PF18059"/>
    </source>
</evidence>
<keyword evidence="5" id="KW-0862">Zinc</keyword>
<evidence type="ECO:0000256" key="2">
    <source>
        <dbReference type="ARBA" id="ARBA00022670"/>
    </source>
</evidence>
<protein>
    <submittedName>
        <fullName evidence="9">Membrane proteins related to metalloendopeptidases</fullName>
    </submittedName>
</protein>
<dbReference type="Pfam" id="PF18059">
    <property type="entry name" value="Csd3_N"/>
    <property type="match status" value="1"/>
</dbReference>
<evidence type="ECO:0000256" key="6">
    <source>
        <dbReference type="ARBA" id="ARBA00023049"/>
    </source>
</evidence>
<reference evidence="9" key="1">
    <citation type="submission" date="2016-10" db="EMBL/GenBank/DDBJ databases">
        <authorList>
            <person name="de Groot N.N."/>
        </authorList>
    </citation>
    <scope>NUCLEOTIDE SEQUENCE</scope>
</reference>
<dbReference type="Gene3D" id="2.70.70.10">
    <property type="entry name" value="Glucose Permease (Domain IIA)"/>
    <property type="match status" value="1"/>
</dbReference>
<dbReference type="GO" id="GO:0004222">
    <property type="term" value="F:metalloendopeptidase activity"/>
    <property type="evidence" value="ECO:0007669"/>
    <property type="project" value="TreeGrafter"/>
</dbReference>
<evidence type="ECO:0000256" key="5">
    <source>
        <dbReference type="ARBA" id="ARBA00022833"/>
    </source>
</evidence>
<dbReference type="SUPFAM" id="SSF51261">
    <property type="entry name" value="Duplicated hybrid motif"/>
    <property type="match status" value="1"/>
</dbReference>
<dbReference type="InterPro" id="IPR040653">
    <property type="entry name" value="Csd3_N"/>
</dbReference>
<evidence type="ECO:0000313" key="9">
    <source>
        <dbReference type="EMBL" id="SFV52128.1"/>
    </source>
</evidence>
<dbReference type="CDD" id="cd12797">
    <property type="entry name" value="M23_peptidase"/>
    <property type="match status" value="1"/>
</dbReference>
<dbReference type="GO" id="GO:0006508">
    <property type="term" value="P:proteolysis"/>
    <property type="evidence" value="ECO:0007669"/>
    <property type="project" value="UniProtKB-KW"/>
</dbReference>
<dbReference type="Gene3D" id="3.10.450.350">
    <property type="match status" value="1"/>
</dbReference>
<dbReference type="PANTHER" id="PTHR21666:SF288">
    <property type="entry name" value="CELL DIVISION PROTEIN YTFB"/>
    <property type="match status" value="1"/>
</dbReference>
<evidence type="ECO:0000256" key="4">
    <source>
        <dbReference type="ARBA" id="ARBA00022801"/>
    </source>
</evidence>
<dbReference type="InterPro" id="IPR011055">
    <property type="entry name" value="Dup_hybrid_motif"/>
</dbReference>
<proteinExistence type="predicted"/>
<accession>A0A1W1BF93</accession>
<dbReference type="AlphaFoldDB" id="A0A1W1BF93"/>
<evidence type="ECO:0000256" key="1">
    <source>
        <dbReference type="ARBA" id="ARBA00001947"/>
    </source>
</evidence>
<dbReference type="InterPro" id="IPR050570">
    <property type="entry name" value="Cell_wall_metabolism_enzyme"/>
</dbReference>
<keyword evidence="4" id="KW-0378">Hydrolase</keyword>
<dbReference type="EMBL" id="FPHB01000020">
    <property type="protein sequence ID" value="SFV52128.1"/>
    <property type="molecule type" value="Genomic_DNA"/>
</dbReference>
<evidence type="ECO:0000259" key="7">
    <source>
        <dbReference type="Pfam" id="PF01551"/>
    </source>
</evidence>
<gene>
    <name evidence="9" type="ORF">MNB_SM-7-1214</name>
</gene>
<dbReference type="PANTHER" id="PTHR21666">
    <property type="entry name" value="PEPTIDASE-RELATED"/>
    <property type="match status" value="1"/>
</dbReference>
<feature type="domain" description="Csd3 N-terminal" evidence="8">
    <location>
        <begin position="22"/>
        <end position="105"/>
    </location>
</feature>
<keyword evidence="6" id="KW-0482">Metalloprotease</keyword>
<keyword evidence="2" id="KW-0645">Protease</keyword>
<name>A0A1W1BF93_9ZZZZ</name>